<comment type="caution">
    <text evidence="3">The sequence shown here is derived from an EMBL/GenBank/DDBJ whole genome shotgun (WGS) entry which is preliminary data.</text>
</comment>
<accession>A0A2S8FF92</accession>
<dbReference type="SMART" id="SM00564">
    <property type="entry name" value="PQQ"/>
    <property type="match status" value="2"/>
</dbReference>
<dbReference type="Pfam" id="PF13360">
    <property type="entry name" value="PQQ_2"/>
    <property type="match status" value="1"/>
</dbReference>
<feature type="domain" description="Pyrrolo-quinoline quinone repeat" evidence="2">
    <location>
        <begin position="145"/>
        <end position="334"/>
    </location>
</feature>
<dbReference type="InterPro" id="IPR011047">
    <property type="entry name" value="Quinoprotein_ADH-like_sf"/>
</dbReference>
<name>A0A2S8FF92_9BACT</name>
<keyword evidence="1" id="KW-0732">Signal</keyword>
<keyword evidence="3" id="KW-0418">Kinase</keyword>
<keyword evidence="3" id="KW-0723">Serine/threonine-protein kinase</keyword>
<evidence type="ECO:0000259" key="2">
    <source>
        <dbReference type="Pfam" id="PF13360"/>
    </source>
</evidence>
<sequence>MRYYFLFLIVMLPVTWACSPPPPPVAEVRPSGKIESTAPPITVSAADWPWWRGFAHDNHAVGPNPPTEIGPQSVIWEAEIPGLGHSTPILLGDKLFLTTADERSEVQSLLAFDAKTGDKLWSLPVHEGNFMHMHPKNSQASATPATDGTYIYTLFMVNDGIWATAISLDGKIVWQKEAGPFRSQHGYGSSPLIYKSLLIVQADCDGSGFVAALDRGSGEIVWRTSRPSGNSYGTPTLANIDGQEQLILCGQDRLIGYAPETGTEIWSYVDLSVTTANTPQVAGDTVYASGGYPDHFVIALNAAGAGALDFTHLIWEERKKVYVPSLLVDGDFLYAFGDDGVAVCYDAATGDQNWKKRLGGGFSASPTVINDLIYAPNEEGEMFVLKTGAKFEQVASGKLSGAGFASPVIVDGRIYWRTSTHLYCLGPK</sequence>
<evidence type="ECO:0000256" key="1">
    <source>
        <dbReference type="SAM" id="SignalP"/>
    </source>
</evidence>
<proteinExistence type="predicted"/>
<feature type="chain" id="PRO_5015484803" evidence="1">
    <location>
        <begin position="18"/>
        <end position="428"/>
    </location>
</feature>
<dbReference type="OrthoDB" id="244732at2"/>
<protein>
    <submittedName>
        <fullName evidence="3">Serine/threonine protein kinase</fullName>
    </submittedName>
</protein>
<dbReference type="EMBL" id="PUIB01000020">
    <property type="protein sequence ID" value="PQO30838.1"/>
    <property type="molecule type" value="Genomic_DNA"/>
</dbReference>
<dbReference type="AlphaFoldDB" id="A0A2S8FF92"/>
<dbReference type="InterPro" id="IPR018391">
    <property type="entry name" value="PQQ_b-propeller_rpt"/>
</dbReference>
<dbReference type="SUPFAM" id="SSF50998">
    <property type="entry name" value="Quinoprotein alcohol dehydrogenase-like"/>
    <property type="match status" value="1"/>
</dbReference>
<dbReference type="Proteomes" id="UP000239388">
    <property type="component" value="Unassembled WGS sequence"/>
</dbReference>
<feature type="signal peptide" evidence="1">
    <location>
        <begin position="1"/>
        <end position="17"/>
    </location>
</feature>
<evidence type="ECO:0000313" key="4">
    <source>
        <dbReference type="Proteomes" id="UP000239388"/>
    </source>
</evidence>
<reference evidence="3 4" key="1">
    <citation type="submission" date="2018-02" db="EMBL/GenBank/DDBJ databases">
        <title>Comparative genomes isolates from brazilian mangrove.</title>
        <authorList>
            <person name="Araujo J.E."/>
            <person name="Taketani R.G."/>
            <person name="Silva M.C.P."/>
            <person name="Loureco M.V."/>
            <person name="Andreote F.D."/>
        </authorList>
    </citation>
    <scope>NUCLEOTIDE SEQUENCE [LARGE SCALE GENOMIC DNA]</scope>
    <source>
        <strain evidence="3 4">NAP PRIS-MGV</strain>
    </source>
</reference>
<dbReference type="InterPro" id="IPR002372">
    <property type="entry name" value="PQQ_rpt_dom"/>
</dbReference>
<dbReference type="Gene3D" id="2.130.10.10">
    <property type="entry name" value="YVTN repeat-like/Quinoprotein amine dehydrogenase"/>
    <property type="match status" value="2"/>
</dbReference>
<dbReference type="InterPro" id="IPR015943">
    <property type="entry name" value="WD40/YVTN_repeat-like_dom_sf"/>
</dbReference>
<organism evidence="3 4">
    <name type="scientific">Blastopirellula marina</name>
    <dbReference type="NCBI Taxonomy" id="124"/>
    <lineage>
        <taxon>Bacteria</taxon>
        <taxon>Pseudomonadati</taxon>
        <taxon>Planctomycetota</taxon>
        <taxon>Planctomycetia</taxon>
        <taxon>Pirellulales</taxon>
        <taxon>Pirellulaceae</taxon>
        <taxon>Blastopirellula</taxon>
    </lineage>
</organism>
<dbReference type="RefSeq" id="WP_105357156.1">
    <property type="nucleotide sequence ID" value="NZ_PUIB01000020.1"/>
</dbReference>
<dbReference type="PANTHER" id="PTHR34512:SF30">
    <property type="entry name" value="OUTER MEMBRANE PROTEIN ASSEMBLY FACTOR BAMB"/>
    <property type="match status" value="1"/>
</dbReference>
<dbReference type="GO" id="GO:0004674">
    <property type="term" value="F:protein serine/threonine kinase activity"/>
    <property type="evidence" value="ECO:0007669"/>
    <property type="project" value="UniProtKB-KW"/>
</dbReference>
<dbReference type="PANTHER" id="PTHR34512">
    <property type="entry name" value="CELL SURFACE PROTEIN"/>
    <property type="match status" value="1"/>
</dbReference>
<keyword evidence="3" id="KW-0808">Transferase</keyword>
<evidence type="ECO:0000313" key="3">
    <source>
        <dbReference type="EMBL" id="PQO30838.1"/>
    </source>
</evidence>
<gene>
    <name evidence="3" type="ORF">C5Y98_20825</name>
</gene>